<accession>A0ABV4DGQ3</accession>
<evidence type="ECO:0000256" key="1">
    <source>
        <dbReference type="SAM" id="MobiDB-lite"/>
    </source>
</evidence>
<sequence length="123" mass="14044">MDTKESYLKAGNKQRKSLQSSASENKDCAFYSSFIKKYQDILREYEISPELVPLEITESVMSEAEVLLRNIIDELHSIGFSVLMDDFGTGYFSMTMLGTMPIDVLKLDKSLWTISGRAKERRS</sequence>
<dbReference type="Proteomes" id="UP001565219">
    <property type="component" value="Unassembled WGS sequence"/>
</dbReference>
<gene>
    <name evidence="3" type="ORF">AALG99_09190</name>
</gene>
<dbReference type="PROSITE" id="PS50883">
    <property type="entry name" value="EAL"/>
    <property type="match status" value="1"/>
</dbReference>
<keyword evidence="4" id="KW-1185">Reference proteome</keyword>
<dbReference type="InterPro" id="IPR050706">
    <property type="entry name" value="Cyclic-di-GMP_PDE-like"/>
</dbReference>
<dbReference type="PANTHER" id="PTHR33121:SF70">
    <property type="entry name" value="SIGNALING PROTEIN YKOW"/>
    <property type="match status" value="1"/>
</dbReference>
<feature type="region of interest" description="Disordered" evidence="1">
    <location>
        <begin position="1"/>
        <end position="24"/>
    </location>
</feature>
<organism evidence="3 4">
    <name type="scientific">Anaerostipes hominis</name>
    <name type="common">ex Lee et al. 2021</name>
    <dbReference type="NCBI Taxonomy" id="2025494"/>
    <lineage>
        <taxon>Bacteria</taxon>
        <taxon>Bacillati</taxon>
        <taxon>Bacillota</taxon>
        <taxon>Clostridia</taxon>
        <taxon>Lachnospirales</taxon>
        <taxon>Lachnospiraceae</taxon>
        <taxon>Anaerostipes</taxon>
    </lineage>
</organism>
<evidence type="ECO:0000313" key="3">
    <source>
        <dbReference type="EMBL" id="MEY8633699.1"/>
    </source>
</evidence>
<name>A0ABV4DGQ3_9FIRM</name>
<protein>
    <submittedName>
        <fullName evidence="3">EAL domain-containing protein</fullName>
    </submittedName>
</protein>
<dbReference type="EMBL" id="JBCLTR010000009">
    <property type="protein sequence ID" value="MEY8633699.1"/>
    <property type="molecule type" value="Genomic_DNA"/>
</dbReference>
<evidence type="ECO:0000313" key="4">
    <source>
        <dbReference type="Proteomes" id="UP001565219"/>
    </source>
</evidence>
<evidence type="ECO:0000259" key="2">
    <source>
        <dbReference type="PROSITE" id="PS50883"/>
    </source>
</evidence>
<dbReference type="InterPro" id="IPR001633">
    <property type="entry name" value="EAL_dom"/>
</dbReference>
<reference evidence="3 4" key="1">
    <citation type="submission" date="2024-03" db="EMBL/GenBank/DDBJ databases">
        <title>Mouse gut bacterial collection (mGBC) of GemPharmatech.</title>
        <authorList>
            <person name="He Y."/>
            <person name="Dong L."/>
            <person name="Wu D."/>
            <person name="Gao X."/>
            <person name="Lin Z."/>
        </authorList>
    </citation>
    <scope>NUCLEOTIDE SEQUENCE [LARGE SCALE GENOMIC DNA]</scope>
    <source>
        <strain evidence="3 4">32-10</strain>
    </source>
</reference>
<dbReference type="Gene3D" id="3.20.20.450">
    <property type="entry name" value="EAL domain"/>
    <property type="match status" value="1"/>
</dbReference>
<dbReference type="Pfam" id="PF00563">
    <property type="entry name" value="EAL"/>
    <property type="match status" value="1"/>
</dbReference>
<dbReference type="PANTHER" id="PTHR33121">
    <property type="entry name" value="CYCLIC DI-GMP PHOSPHODIESTERASE PDEF"/>
    <property type="match status" value="1"/>
</dbReference>
<dbReference type="InterPro" id="IPR035919">
    <property type="entry name" value="EAL_sf"/>
</dbReference>
<proteinExistence type="predicted"/>
<dbReference type="SUPFAM" id="SSF141868">
    <property type="entry name" value="EAL domain-like"/>
    <property type="match status" value="1"/>
</dbReference>
<comment type="caution">
    <text evidence="3">The sequence shown here is derived from an EMBL/GenBank/DDBJ whole genome shotgun (WGS) entry which is preliminary data.</text>
</comment>
<feature type="domain" description="EAL" evidence="2">
    <location>
        <begin position="1"/>
        <end position="123"/>
    </location>
</feature>